<feature type="compositionally biased region" description="Basic and acidic residues" evidence="1">
    <location>
        <begin position="530"/>
        <end position="545"/>
    </location>
</feature>
<dbReference type="RefSeq" id="XP_040761006.1">
    <property type="nucleotide sequence ID" value="XM_040907235.1"/>
</dbReference>
<organism evidence="2 3">
    <name type="scientific">Laetiporus sulphureus 93-53</name>
    <dbReference type="NCBI Taxonomy" id="1314785"/>
    <lineage>
        <taxon>Eukaryota</taxon>
        <taxon>Fungi</taxon>
        <taxon>Dikarya</taxon>
        <taxon>Basidiomycota</taxon>
        <taxon>Agaricomycotina</taxon>
        <taxon>Agaricomycetes</taxon>
        <taxon>Polyporales</taxon>
        <taxon>Laetiporus</taxon>
    </lineage>
</organism>
<feature type="region of interest" description="Disordered" evidence="1">
    <location>
        <begin position="489"/>
        <end position="508"/>
    </location>
</feature>
<evidence type="ECO:0000313" key="2">
    <source>
        <dbReference type="EMBL" id="KZT03266.1"/>
    </source>
</evidence>
<dbReference type="AlphaFoldDB" id="A0A165CQZ4"/>
<feature type="compositionally biased region" description="Low complexity" evidence="1">
    <location>
        <begin position="223"/>
        <end position="247"/>
    </location>
</feature>
<feature type="region of interest" description="Disordered" evidence="1">
    <location>
        <begin position="718"/>
        <end position="746"/>
    </location>
</feature>
<feature type="compositionally biased region" description="Polar residues" evidence="1">
    <location>
        <begin position="209"/>
        <end position="221"/>
    </location>
</feature>
<reference evidence="2 3" key="1">
    <citation type="journal article" date="2016" name="Mol. Biol. Evol.">
        <title>Comparative Genomics of Early-Diverging Mushroom-Forming Fungi Provides Insights into the Origins of Lignocellulose Decay Capabilities.</title>
        <authorList>
            <person name="Nagy L.G."/>
            <person name="Riley R."/>
            <person name="Tritt A."/>
            <person name="Adam C."/>
            <person name="Daum C."/>
            <person name="Floudas D."/>
            <person name="Sun H."/>
            <person name="Yadav J.S."/>
            <person name="Pangilinan J."/>
            <person name="Larsson K.H."/>
            <person name="Matsuura K."/>
            <person name="Barry K."/>
            <person name="Labutti K."/>
            <person name="Kuo R."/>
            <person name="Ohm R.A."/>
            <person name="Bhattacharya S.S."/>
            <person name="Shirouzu T."/>
            <person name="Yoshinaga Y."/>
            <person name="Martin F.M."/>
            <person name="Grigoriev I.V."/>
            <person name="Hibbett D.S."/>
        </authorList>
    </citation>
    <scope>NUCLEOTIDE SEQUENCE [LARGE SCALE GENOMIC DNA]</scope>
    <source>
        <strain evidence="2 3">93-53</strain>
    </source>
</reference>
<feature type="region of interest" description="Disordered" evidence="1">
    <location>
        <begin position="399"/>
        <end position="420"/>
    </location>
</feature>
<feature type="region of interest" description="Disordered" evidence="1">
    <location>
        <begin position="186"/>
        <end position="248"/>
    </location>
</feature>
<accession>A0A165CQZ4</accession>
<feature type="compositionally biased region" description="Polar residues" evidence="1">
    <location>
        <begin position="564"/>
        <end position="583"/>
    </location>
</feature>
<name>A0A165CQZ4_9APHY</name>
<feature type="region of interest" description="Disordered" evidence="1">
    <location>
        <begin position="335"/>
        <end position="363"/>
    </location>
</feature>
<feature type="region of interest" description="Disordered" evidence="1">
    <location>
        <begin position="1"/>
        <end position="57"/>
    </location>
</feature>
<gene>
    <name evidence="2" type="ORF">LAESUDRAFT_716282</name>
</gene>
<feature type="compositionally biased region" description="Polar residues" evidence="1">
    <location>
        <begin position="337"/>
        <end position="357"/>
    </location>
</feature>
<feature type="compositionally biased region" description="Acidic residues" evidence="1">
    <location>
        <begin position="624"/>
        <end position="637"/>
    </location>
</feature>
<proteinExistence type="predicted"/>
<dbReference type="GeneID" id="63824264"/>
<keyword evidence="3" id="KW-1185">Reference proteome</keyword>
<feature type="compositionally biased region" description="Pro residues" evidence="1">
    <location>
        <begin position="722"/>
        <end position="731"/>
    </location>
</feature>
<feature type="region of interest" description="Disordered" evidence="1">
    <location>
        <begin position="519"/>
        <end position="670"/>
    </location>
</feature>
<dbReference type="Proteomes" id="UP000076871">
    <property type="component" value="Unassembled WGS sequence"/>
</dbReference>
<feature type="compositionally biased region" description="Low complexity" evidence="1">
    <location>
        <begin position="647"/>
        <end position="662"/>
    </location>
</feature>
<dbReference type="EMBL" id="KV427645">
    <property type="protein sequence ID" value="KZT03266.1"/>
    <property type="molecule type" value="Genomic_DNA"/>
</dbReference>
<evidence type="ECO:0000313" key="3">
    <source>
        <dbReference type="Proteomes" id="UP000076871"/>
    </source>
</evidence>
<protein>
    <submittedName>
        <fullName evidence="2">Uncharacterized protein</fullName>
    </submittedName>
</protein>
<feature type="compositionally biased region" description="Polar residues" evidence="1">
    <location>
        <begin position="407"/>
        <end position="419"/>
    </location>
</feature>
<dbReference type="InParanoid" id="A0A165CQZ4"/>
<dbReference type="OrthoDB" id="2590746at2759"/>
<sequence length="797" mass="86819">MFQTITSFLPSALHPFGSGPSTEKLSPTPESPEEPSPEPPPREVPAVVDEQGVKKKRERTNEIRRIDAFDECRHRWTHYVRCGASPSNDFERGGQDVSQRATLLRAPSRLIGSDAAAVPLSHARHTKLEEAQVYSVPRHAHAFDAPSSSDEVEFVIWRSLRRMSFIVVRPPPSKTNHPLNLQVQLVPPSSKERPSTSHSTESGADGEPQASQSTLTRTRSNQSDRSMYSNYSTSSLSTINSSSSSSSGRRMIIPLYNLQAHNVMQNVILDAGTDAKIAKFMKRGLEVIGLAVLEPVEVWGVGSGVDETGRRISFDYAYSAGSAYSRGGTLSPLGLHTPTSSAVSLETAEGTSEQGLQTPMPPEATSTVLTASTGPRQNGRKFFGKLFNNRKKENGVMSTPAPLPLSPATSTFSNSSTVPELSKRSKRASLLSTHALPIVPLVFEPLQPPVLGIQPSLRSPTMPPRGRPSKYVWVVRRWLKGEPESMLSGVKERLQEARGTSSTSLPGLESTVEVRFEWSRGKSSTKRRGRDGGGERSRETSVKREGSKRRNRNSIGTMPDAPSLQHQQFPSSTQKSRTLSSTLGVRRSMESARSTSPGPAGSIITSESTEESARARPRRRDREGEDDGEESDPEDSETPWTCTLVVRRLSSPSSPPRLSQPASLPPHEHGPSIRLRVAVVVPTPHHPKVVALLKVPFPLPDIEVERIAVRKRIITPQGIARPAPPSPPASPAPNGGPKTVKFWSGGTKENGRVGGLMLTAEEIKDVVSCTALWLVVREAFGGVGRERRKGDGWRLRG</sequence>
<evidence type="ECO:0000256" key="1">
    <source>
        <dbReference type="SAM" id="MobiDB-lite"/>
    </source>
</evidence>